<dbReference type="OMA" id="LWLSANM"/>
<dbReference type="STRING" id="931890.G8JTP4"/>
<organism evidence="10 11">
    <name type="scientific">Eremothecium cymbalariae (strain CBS 270.75 / DBVPG 7215 / KCTC 17166 / NRRL Y-17582)</name>
    <name type="common">Yeast</name>
    <dbReference type="NCBI Taxonomy" id="931890"/>
    <lineage>
        <taxon>Eukaryota</taxon>
        <taxon>Fungi</taxon>
        <taxon>Dikarya</taxon>
        <taxon>Ascomycota</taxon>
        <taxon>Saccharomycotina</taxon>
        <taxon>Saccharomycetes</taxon>
        <taxon>Saccharomycetales</taxon>
        <taxon>Saccharomycetaceae</taxon>
        <taxon>Eremothecium</taxon>
    </lineage>
</organism>
<dbReference type="PIRSF" id="PIRSF002744">
    <property type="entry name" value="Pur-cyt_permease"/>
    <property type="match status" value="1"/>
</dbReference>
<dbReference type="PANTHER" id="PTHR31806:SF1">
    <property type="entry name" value="PURINE-CYTOSINE PERMEASE FCY2-RELATED"/>
    <property type="match status" value="1"/>
</dbReference>
<keyword evidence="6 9" id="KW-1133">Transmembrane helix</keyword>
<keyword evidence="5 9" id="KW-0812">Transmembrane</keyword>
<dbReference type="HOGENOM" id="CLU_026016_2_2_1"/>
<dbReference type="Gene3D" id="1.10.4160.10">
    <property type="entry name" value="Hydantoin permease"/>
    <property type="match status" value="1"/>
</dbReference>
<dbReference type="PANTHER" id="PTHR31806">
    <property type="entry name" value="PURINE-CYTOSINE PERMEASE FCY2-RELATED"/>
    <property type="match status" value="1"/>
</dbReference>
<keyword evidence="11" id="KW-1185">Reference proteome</keyword>
<evidence type="ECO:0000256" key="1">
    <source>
        <dbReference type="ARBA" id="ARBA00004141"/>
    </source>
</evidence>
<dbReference type="eggNOG" id="ENOG502QQ8Y">
    <property type="taxonomic scope" value="Eukaryota"/>
</dbReference>
<feature type="transmembrane region" description="Helical" evidence="9">
    <location>
        <begin position="418"/>
        <end position="437"/>
    </location>
</feature>
<comment type="subcellular location">
    <subcellularLocation>
        <location evidence="1">Membrane</location>
        <topology evidence="1">Multi-pass membrane protein</topology>
    </subcellularLocation>
</comment>
<protein>
    <recommendedName>
        <fullName evidence="12">Purine-cytosine permease</fullName>
    </recommendedName>
</protein>
<evidence type="ECO:0000256" key="4">
    <source>
        <dbReference type="ARBA" id="ARBA00022553"/>
    </source>
</evidence>
<evidence type="ECO:0000256" key="3">
    <source>
        <dbReference type="ARBA" id="ARBA00022448"/>
    </source>
</evidence>
<sequence length="522" mass="57838">MSVDKIEYTVEDIEKQKKSGEGKDGKDGIFEVDKTEGAVKETEYTVLPILNKLAAKLSAETKGIERVTDEEKTDTSILNAASMWFSANMVIAAFALGALGPAVFGLNFWMSVIATVLFTFIGLFPVAYFSIFGVEFGLRQMVLSRFLMGNVTARIFCLINVVACIGWGAVNTIAAASLLHMVNPDGARCPPWVACFIITILTVIVTFFGYKVIHAYEKWSWVPNFVVFLIIIARLKISGNFTAGDWDHKSVDAGAFLSFGGVIFGSASGWATYAADYTVYMPSNTNRYKIFFSLVAGLSFPLCFTCILGAAAAMCIRSDPVWNRYYNDYSIGGLCYAILVENSLSRFGEFCCVVLAMSTVANNIPNMYSIALSTQALWAPLARIPRVAWTLLGNLLTLAIAIPAYYKFESFMTIFMDAIAYYLAIYIAISLTEHFVFRRSFQAYNAKDWNRWDKLPIGYASFVALFVGAIGVALGMSSEYWQGQISRALFDLFGDIGFEVAAIFTFIVYIILRPLEIKYTGR</sequence>
<feature type="transmembrane region" description="Helical" evidence="9">
    <location>
        <begin position="488"/>
        <end position="512"/>
    </location>
</feature>
<dbReference type="Proteomes" id="UP000006790">
    <property type="component" value="Chromosome 4"/>
</dbReference>
<gene>
    <name evidence="10" type="ordered locus">Ecym_4335</name>
</gene>
<dbReference type="EMBL" id="CP002500">
    <property type="protein sequence ID" value="AET39397.1"/>
    <property type="molecule type" value="Genomic_DNA"/>
</dbReference>
<feature type="transmembrane region" description="Helical" evidence="9">
    <location>
        <begin position="457"/>
        <end position="476"/>
    </location>
</feature>
<evidence type="ECO:0008006" key="12">
    <source>
        <dbReference type="Google" id="ProtNLM"/>
    </source>
</evidence>
<dbReference type="CDD" id="cd11484">
    <property type="entry name" value="SLC-NCS1sbd_CobB-like"/>
    <property type="match status" value="1"/>
</dbReference>
<name>G8JTP4_ERECY</name>
<dbReference type="GO" id="GO:0015205">
    <property type="term" value="F:nucleobase transmembrane transporter activity"/>
    <property type="evidence" value="ECO:0007669"/>
    <property type="project" value="TreeGrafter"/>
</dbReference>
<comment type="similarity">
    <text evidence="2 8">Belongs to the purine-cytosine permease (2.A.39) family.</text>
</comment>
<accession>G8JTP4</accession>
<evidence type="ECO:0000313" key="11">
    <source>
        <dbReference type="Proteomes" id="UP000006790"/>
    </source>
</evidence>
<evidence type="ECO:0000256" key="7">
    <source>
        <dbReference type="ARBA" id="ARBA00023136"/>
    </source>
</evidence>
<evidence type="ECO:0000256" key="9">
    <source>
        <dbReference type="SAM" id="Phobius"/>
    </source>
</evidence>
<proteinExistence type="inferred from homology"/>
<keyword evidence="7 8" id="KW-0472">Membrane</keyword>
<feature type="transmembrane region" description="Helical" evidence="9">
    <location>
        <begin position="291"/>
        <end position="314"/>
    </location>
</feature>
<feature type="transmembrane region" description="Helical" evidence="9">
    <location>
        <begin position="255"/>
        <end position="279"/>
    </location>
</feature>
<dbReference type="GO" id="GO:0005886">
    <property type="term" value="C:plasma membrane"/>
    <property type="evidence" value="ECO:0007669"/>
    <property type="project" value="TreeGrafter"/>
</dbReference>
<keyword evidence="3 8" id="KW-0813">Transport</keyword>
<dbReference type="AlphaFoldDB" id="G8JTP4"/>
<dbReference type="FunFam" id="1.10.4160.10:FF:000002">
    <property type="entry name" value="Purine-cytosine permease fcyB"/>
    <property type="match status" value="1"/>
</dbReference>
<dbReference type="InterPro" id="IPR026030">
    <property type="entry name" value="Pur-cyt_permease_Fcy2/21/22"/>
</dbReference>
<feature type="transmembrane region" description="Helical" evidence="9">
    <location>
        <begin position="191"/>
        <end position="210"/>
    </location>
</feature>
<dbReference type="GO" id="GO:0000329">
    <property type="term" value="C:fungal-type vacuole membrane"/>
    <property type="evidence" value="ECO:0007669"/>
    <property type="project" value="TreeGrafter"/>
</dbReference>
<dbReference type="InterPro" id="IPR001248">
    <property type="entry name" value="Pur-cyt_permease"/>
</dbReference>
<feature type="transmembrane region" description="Helical" evidence="9">
    <location>
        <begin position="81"/>
        <end position="102"/>
    </location>
</feature>
<dbReference type="FunCoup" id="G8JTP4">
    <property type="interactions" value="60"/>
</dbReference>
<dbReference type="GO" id="GO:0015856">
    <property type="term" value="P:cytosine transport"/>
    <property type="evidence" value="ECO:0007669"/>
    <property type="project" value="UniProtKB-ARBA"/>
</dbReference>
<dbReference type="RefSeq" id="XP_003646214.1">
    <property type="nucleotide sequence ID" value="XM_003646166.1"/>
</dbReference>
<evidence type="ECO:0000256" key="8">
    <source>
        <dbReference type="PIRNR" id="PIRNR002744"/>
    </source>
</evidence>
<reference evidence="11" key="1">
    <citation type="journal article" date="2012" name="G3 (Bethesda)">
        <title>Pichia sorbitophila, an interspecies yeast hybrid reveals early steps of genome resolution following polyploidization.</title>
        <authorList>
            <person name="Leh Louis V."/>
            <person name="Despons L."/>
            <person name="Friedrich A."/>
            <person name="Martin T."/>
            <person name="Durrens P."/>
            <person name="Casaregola S."/>
            <person name="Neuveglise C."/>
            <person name="Fairhead C."/>
            <person name="Marck C."/>
            <person name="Cruz J.A."/>
            <person name="Straub M.L."/>
            <person name="Kugler V."/>
            <person name="Sacerdot C."/>
            <person name="Uzunov Z."/>
            <person name="Thierry A."/>
            <person name="Weiss S."/>
            <person name="Bleykasten C."/>
            <person name="De Montigny J."/>
            <person name="Jacques N."/>
            <person name="Jung P."/>
            <person name="Lemaire M."/>
            <person name="Mallet S."/>
            <person name="Morel G."/>
            <person name="Richard G.F."/>
            <person name="Sarkar A."/>
            <person name="Savel G."/>
            <person name="Schacherer J."/>
            <person name="Seret M.L."/>
            <person name="Talla E."/>
            <person name="Samson G."/>
            <person name="Jubin C."/>
            <person name="Poulain J."/>
            <person name="Vacherie B."/>
            <person name="Barbe V."/>
            <person name="Pelletier E."/>
            <person name="Sherman D.J."/>
            <person name="Westhof E."/>
            <person name="Weissenbach J."/>
            <person name="Baret P.V."/>
            <person name="Wincker P."/>
            <person name="Gaillardin C."/>
            <person name="Dujon B."/>
            <person name="Souciet J.L."/>
        </authorList>
    </citation>
    <scope>NUCLEOTIDE SEQUENCE [LARGE SCALE GENOMIC DNA]</scope>
    <source>
        <strain evidence="11">CBS 270.75 / DBVPG 7215 / KCTC 17166 / NRRL Y-17582</strain>
    </source>
</reference>
<dbReference type="NCBIfam" id="TIGR00800">
    <property type="entry name" value="ncs1"/>
    <property type="match status" value="1"/>
</dbReference>
<dbReference type="KEGG" id="erc:Ecym_4335"/>
<feature type="transmembrane region" description="Helical" evidence="9">
    <location>
        <begin position="108"/>
        <end position="134"/>
    </location>
</feature>
<dbReference type="Pfam" id="PF02133">
    <property type="entry name" value="Transp_cyt_pur"/>
    <property type="match status" value="1"/>
</dbReference>
<feature type="transmembrane region" description="Helical" evidence="9">
    <location>
        <begin position="387"/>
        <end position="406"/>
    </location>
</feature>
<dbReference type="InParanoid" id="G8JTP4"/>
<dbReference type="InterPro" id="IPR012681">
    <property type="entry name" value="NCS1"/>
</dbReference>
<dbReference type="OrthoDB" id="2116389at2759"/>
<evidence type="ECO:0000313" key="10">
    <source>
        <dbReference type="EMBL" id="AET39397.1"/>
    </source>
</evidence>
<dbReference type="GeneID" id="11472778"/>
<evidence type="ECO:0000256" key="6">
    <source>
        <dbReference type="ARBA" id="ARBA00022989"/>
    </source>
</evidence>
<feature type="transmembrane region" description="Helical" evidence="9">
    <location>
        <begin position="222"/>
        <end position="243"/>
    </location>
</feature>
<feature type="transmembrane region" description="Helical" evidence="9">
    <location>
        <begin position="155"/>
        <end position="179"/>
    </location>
</feature>
<evidence type="ECO:0000256" key="2">
    <source>
        <dbReference type="ARBA" id="ARBA00008974"/>
    </source>
</evidence>
<evidence type="ECO:0000256" key="5">
    <source>
        <dbReference type="ARBA" id="ARBA00022692"/>
    </source>
</evidence>
<keyword evidence="4" id="KW-0597">Phosphoprotein</keyword>